<dbReference type="EMBL" id="CP043538">
    <property type="protein sequence ID" value="QGY05931.1"/>
    <property type="molecule type" value="Genomic_DNA"/>
</dbReference>
<accession>A0A6B9FTM6</accession>
<sequence length="75" mass="8559">MRMQILVWLRRWAGRRKPVRHSGILEAVAALRAGGLKVVPYQDRDGFQHWRMGDFIMTEAAVVQLAVGRGMLGDR</sequence>
<gene>
    <name evidence="1" type="ORF">MMSR116_31585</name>
</gene>
<dbReference type="AlphaFoldDB" id="A0A6B9FTM6"/>
<protein>
    <submittedName>
        <fullName evidence="1">Uncharacterized protein</fullName>
    </submittedName>
</protein>
<name>A0A6B9FTM6_9HYPH</name>
<proteinExistence type="predicted"/>
<organism evidence="1 2">
    <name type="scientific">Methylobacterium mesophilicum SR1.6/6</name>
    <dbReference type="NCBI Taxonomy" id="908290"/>
    <lineage>
        <taxon>Bacteria</taxon>
        <taxon>Pseudomonadati</taxon>
        <taxon>Pseudomonadota</taxon>
        <taxon>Alphaproteobacteria</taxon>
        <taxon>Hyphomicrobiales</taxon>
        <taxon>Methylobacteriaceae</taxon>
        <taxon>Methylobacterium</taxon>
    </lineage>
</organism>
<dbReference type="KEGG" id="mmes:MMSR116_31585"/>
<dbReference type="Proteomes" id="UP000012488">
    <property type="component" value="Chromosome"/>
</dbReference>
<reference evidence="1 2" key="1">
    <citation type="journal article" date="2012" name="Genet. Mol. Biol.">
        <title>Analysis of 16S rRNA and mxaF genes revealing insights into Methylobacterium niche-specific plant association.</title>
        <authorList>
            <person name="Dourado M.N."/>
            <person name="Andreote F.D."/>
            <person name="Dini-Andreote F."/>
            <person name="Conti R."/>
            <person name="Araujo J.M."/>
            <person name="Araujo W.L."/>
        </authorList>
    </citation>
    <scope>NUCLEOTIDE SEQUENCE [LARGE SCALE GENOMIC DNA]</scope>
    <source>
        <strain evidence="1 2">SR1.6/6</strain>
    </source>
</reference>
<evidence type="ECO:0000313" key="1">
    <source>
        <dbReference type="EMBL" id="QGY05931.1"/>
    </source>
</evidence>
<evidence type="ECO:0000313" key="2">
    <source>
        <dbReference type="Proteomes" id="UP000012488"/>
    </source>
</evidence>
<reference evidence="1 2" key="2">
    <citation type="journal article" date="2013" name="Genome Announc.">
        <title>Draft Genome Sequence of Methylobacterium mesophilicum Strain SR1.6/6, Isolated from Citrus sinensis.</title>
        <authorList>
            <person name="Marinho Almeida D."/>
            <person name="Dini-Andreote F."/>
            <person name="Camargo Neves A.A."/>
            <person name="Juca Ramos R.T."/>
            <person name="Andreote F.D."/>
            <person name="Carneiro A.R."/>
            <person name="Oliveira de Souza Lima A."/>
            <person name="Caracciolo Gomes de Sa P.H."/>
            <person name="Ribeiro Barbosa M.S."/>
            <person name="Araujo W.L."/>
            <person name="Silva A."/>
        </authorList>
    </citation>
    <scope>NUCLEOTIDE SEQUENCE [LARGE SCALE GENOMIC DNA]</scope>
    <source>
        <strain evidence="1 2">SR1.6/6</strain>
    </source>
</reference>